<evidence type="ECO:0000313" key="2">
    <source>
        <dbReference type="Proteomes" id="UP000019116"/>
    </source>
</evidence>
<dbReference type="Gramene" id="TraesLAC7A03G03856920.1">
    <property type="protein sequence ID" value="TraesLAC7A03G03856920.1"/>
    <property type="gene ID" value="TraesLAC7A03G03856920"/>
</dbReference>
<dbReference type="Gramene" id="TraesMAC7A03G03904640.1">
    <property type="protein sequence ID" value="TraesMAC7A03G03904640.1"/>
    <property type="gene ID" value="TraesMAC7A03G03904640"/>
</dbReference>
<dbReference type="SMR" id="A0A3B6RFG1"/>
<dbReference type="Gramene" id="TraesPARA_EIv1.0_2289370.1">
    <property type="protein sequence ID" value="TraesPARA_EIv1.0_2289370.1.CDS"/>
    <property type="gene ID" value="TraesPARA_EIv1.0_2289370"/>
</dbReference>
<evidence type="ECO:0000313" key="1">
    <source>
        <dbReference type="EnsemblPlants" id="TraesCS7A02G275300.1"/>
    </source>
</evidence>
<dbReference type="Gramene" id="TraesCLE_scaffold_058104_01G000500.1">
    <property type="protein sequence ID" value="TraesCLE_scaffold_058104_01G000500.1"/>
    <property type="gene ID" value="TraesCLE_scaffold_058104_01G000500"/>
</dbReference>
<proteinExistence type="predicted"/>
<dbReference type="Proteomes" id="UP000019116">
    <property type="component" value="Chromosome 7A"/>
</dbReference>
<reference evidence="1" key="1">
    <citation type="submission" date="2018-08" db="EMBL/GenBank/DDBJ databases">
        <authorList>
            <person name="Rossello M."/>
        </authorList>
    </citation>
    <scope>NUCLEOTIDE SEQUENCE [LARGE SCALE GENOMIC DNA]</scope>
    <source>
        <strain evidence="1">cv. Chinese Spring</strain>
    </source>
</reference>
<dbReference type="AlphaFoldDB" id="A0A3B6RFG1"/>
<protein>
    <submittedName>
        <fullName evidence="1">Uncharacterized protein</fullName>
    </submittedName>
</protein>
<dbReference type="EnsemblPlants" id="TraesCS7A02G275300.1">
    <property type="protein sequence ID" value="TraesCS7A02G275300.1"/>
    <property type="gene ID" value="TraesCS7A02G275300"/>
</dbReference>
<dbReference type="Gramene" id="TraesCAD_scaffold_026625_01G000500.1">
    <property type="protein sequence ID" value="TraesCAD_scaffold_026625_01G000500.1"/>
    <property type="gene ID" value="TraesCAD_scaffold_026625_01G000500"/>
</dbReference>
<dbReference type="OrthoDB" id="1701699at2759"/>
<name>A0A3B6RFG1_WHEAT</name>
<dbReference type="Gramene" id="TraesROB_scaffold_010099_01G000400.1">
    <property type="protein sequence ID" value="TraesROB_scaffold_010099_01G000400.1"/>
    <property type="gene ID" value="TraesROB_scaffold_010099_01G000400"/>
</dbReference>
<dbReference type="Gramene" id="TraesLDM7A03G03907660.1">
    <property type="protein sequence ID" value="TraesLDM7A03G03907660.1"/>
    <property type="gene ID" value="TraesLDM7A03G03907660"/>
</dbReference>
<sequence length="104" mass="11630">MASQQNLFSLKANISSPSATIETMFDGFRRELFLAQDKHSGNYIGSQTKIQSFSRLTKMGPKQWKKINKKSPSADEGCRVVKLLAGAREVVASMLQSPRRLLLK</sequence>
<dbReference type="Gramene" id="TraesWEE_scaffold_031661_01G000500.1">
    <property type="protein sequence ID" value="TraesWEE_scaffold_031661_01G000500.1"/>
    <property type="gene ID" value="TraesWEE_scaffold_031661_01G000500"/>
</dbReference>
<organism evidence="1">
    <name type="scientific">Triticum aestivum</name>
    <name type="common">Wheat</name>
    <dbReference type="NCBI Taxonomy" id="4565"/>
    <lineage>
        <taxon>Eukaryota</taxon>
        <taxon>Viridiplantae</taxon>
        <taxon>Streptophyta</taxon>
        <taxon>Embryophyta</taxon>
        <taxon>Tracheophyta</taxon>
        <taxon>Spermatophyta</taxon>
        <taxon>Magnoliopsida</taxon>
        <taxon>Liliopsida</taxon>
        <taxon>Poales</taxon>
        <taxon>Poaceae</taxon>
        <taxon>BOP clade</taxon>
        <taxon>Pooideae</taxon>
        <taxon>Triticodae</taxon>
        <taxon>Triticeae</taxon>
        <taxon>Triticinae</taxon>
        <taxon>Triticum</taxon>
    </lineage>
</organism>
<keyword evidence="2" id="KW-1185">Reference proteome</keyword>
<dbReference type="Gramene" id="TraesSTA7A03G03898930.1">
    <property type="protein sequence ID" value="TraesSTA7A03G03898930.1"/>
    <property type="gene ID" value="TraesSTA7A03G03898930"/>
</dbReference>
<accession>A0A3B6RFG1</accession>
<dbReference type="Gramene" id="TraesCS7A02G275300.1">
    <property type="protein sequence ID" value="TraesCS7A02G275300.1"/>
    <property type="gene ID" value="TraesCS7A02G275300"/>
</dbReference>
<dbReference type="Gramene" id="TraesCS7A03G0640500.1">
    <property type="protein sequence ID" value="TraesCS7A03G0640500.1.CDS"/>
    <property type="gene ID" value="TraesCS7A03G0640500"/>
</dbReference>
<reference evidence="1" key="2">
    <citation type="submission" date="2018-10" db="UniProtKB">
        <authorList>
            <consortium name="EnsemblPlants"/>
        </authorList>
    </citation>
    <scope>IDENTIFICATION</scope>
</reference>